<name>C4JE65_UNCRE</name>
<dbReference type="GeneID" id="8437287"/>
<dbReference type="OrthoDB" id="408631at2759"/>
<dbReference type="InterPro" id="IPR040357">
    <property type="entry name" value="Vma22/CCDC115"/>
</dbReference>
<protein>
    <recommendedName>
        <fullName evidence="1">Vacuolar ATPase assembly protein VMA22</fullName>
    </recommendedName>
</protein>
<dbReference type="KEGG" id="ure:UREG_00489"/>
<dbReference type="GO" id="GO:1990871">
    <property type="term" value="C:Vma12-Vma22 assembly complex"/>
    <property type="evidence" value="ECO:0007669"/>
    <property type="project" value="TreeGrafter"/>
</dbReference>
<dbReference type="Pfam" id="PF21730">
    <property type="entry name" value="Vma22_CCDC115"/>
    <property type="match status" value="1"/>
</dbReference>
<feature type="compositionally biased region" description="Pro residues" evidence="2">
    <location>
        <begin position="1"/>
        <end position="11"/>
    </location>
</feature>
<proteinExistence type="predicted"/>
<evidence type="ECO:0000313" key="3">
    <source>
        <dbReference type="EMBL" id="EEP75643.1"/>
    </source>
</evidence>
<dbReference type="RefSeq" id="XP_002540976.1">
    <property type="nucleotide sequence ID" value="XM_002540930.1"/>
</dbReference>
<gene>
    <name evidence="3" type="ORF">UREG_00489</name>
</gene>
<feature type="region of interest" description="Disordered" evidence="2">
    <location>
        <begin position="120"/>
        <end position="156"/>
    </location>
</feature>
<dbReference type="HOGENOM" id="CLU_057721_0_0_1"/>
<keyword evidence="4" id="KW-1185">Reference proteome</keyword>
<dbReference type="GO" id="GO:0051082">
    <property type="term" value="F:unfolded protein binding"/>
    <property type="evidence" value="ECO:0007669"/>
    <property type="project" value="TreeGrafter"/>
</dbReference>
<dbReference type="Proteomes" id="UP000002058">
    <property type="component" value="Unassembled WGS sequence"/>
</dbReference>
<dbReference type="PANTHER" id="PTHR31996">
    <property type="entry name" value="COILED-COIL DOMAIN-CONTAINING PROTEIN 115"/>
    <property type="match status" value="1"/>
</dbReference>
<dbReference type="PANTHER" id="PTHR31996:SF2">
    <property type="entry name" value="COILED-COIL DOMAIN-CONTAINING PROTEIN 115"/>
    <property type="match status" value="1"/>
</dbReference>
<feature type="region of interest" description="Disordered" evidence="2">
    <location>
        <begin position="1"/>
        <end position="21"/>
    </location>
</feature>
<dbReference type="GO" id="GO:0070072">
    <property type="term" value="P:vacuolar proton-transporting V-type ATPase complex assembly"/>
    <property type="evidence" value="ECO:0007669"/>
    <property type="project" value="InterPro"/>
</dbReference>
<sequence>MSEALPSPPASPARSTTPEQSDTIQAIDDLLERYLYLLDEHQRLHQELGNHLSAGFISLARANHSCPPGRRYGEDYYDDRMKAVKKVIARSLSSKLPDTKVLGKPPSSLAPSRFMIVQDKSSDDLKNTANDKNADQNEVESSATADQMKPTNKHPPNPIHWFGILVPPALRAAQNSFTSALDGPLPTLANVITEMHEVEQKISDLRKLVAIKS</sequence>
<dbReference type="STRING" id="336963.C4JE65"/>
<dbReference type="InParanoid" id="C4JE65"/>
<dbReference type="AlphaFoldDB" id="C4JE65"/>
<accession>C4JE65</accession>
<evidence type="ECO:0000256" key="1">
    <source>
        <dbReference type="ARBA" id="ARBA00093634"/>
    </source>
</evidence>
<dbReference type="EMBL" id="CH476615">
    <property type="protein sequence ID" value="EEP75643.1"/>
    <property type="molecule type" value="Genomic_DNA"/>
</dbReference>
<evidence type="ECO:0000313" key="4">
    <source>
        <dbReference type="Proteomes" id="UP000002058"/>
    </source>
</evidence>
<organism evidence="3 4">
    <name type="scientific">Uncinocarpus reesii (strain UAMH 1704)</name>
    <dbReference type="NCBI Taxonomy" id="336963"/>
    <lineage>
        <taxon>Eukaryota</taxon>
        <taxon>Fungi</taxon>
        <taxon>Dikarya</taxon>
        <taxon>Ascomycota</taxon>
        <taxon>Pezizomycotina</taxon>
        <taxon>Eurotiomycetes</taxon>
        <taxon>Eurotiomycetidae</taxon>
        <taxon>Onygenales</taxon>
        <taxon>Onygenaceae</taxon>
        <taxon>Uncinocarpus</taxon>
    </lineage>
</organism>
<dbReference type="OMA" id="GQDCYDE"/>
<dbReference type="eggNOG" id="ENOG502SBHH">
    <property type="taxonomic scope" value="Eukaryota"/>
</dbReference>
<dbReference type="VEuPathDB" id="FungiDB:UREG_00489"/>
<reference evidence="4" key="1">
    <citation type="journal article" date="2009" name="Genome Res.">
        <title>Comparative genomic analyses of the human fungal pathogens Coccidioides and their relatives.</title>
        <authorList>
            <person name="Sharpton T.J."/>
            <person name="Stajich J.E."/>
            <person name="Rounsley S.D."/>
            <person name="Gardner M.J."/>
            <person name="Wortman J.R."/>
            <person name="Jordar V.S."/>
            <person name="Maiti R."/>
            <person name="Kodira C.D."/>
            <person name="Neafsey D.E."/>
            <person name="Zeng Q."/>
            <person name="Hung C.-Y."/>
            <person name="McMahan C."/>
            <person name="Muszewska A."/>
            <person name="Grynberg M."/>
            <person name="Mandel M.A."/>
            <person name="Kellner E.M."/>
            <person name="Barker B.M."/>
            <person name="Galgiani J.N."/>
            <person name="Orbach M.J."/>
            <person name="Kirkland T.N."/>
            <person name="Cole G.T."/>
            <person name="Henn M.R."/>
            <person name="Birren B.W."/>
            <person name="Taylor J.W."/>
        </authorList>
    </citation>
    <scope>NUCLEOTIDE SEQUENCE [LARGE SCALE GENOMIC DNA]</scope>
    <source>
        <strain evidence="4">UAMH 1704</strain>
    </source>
</reference>
<evidence type="ECO:0000256" key="2">
    <source>
        <dbReference type="SAM" id="MobiDB-lite"/>
    </source>
</evidence>